<dbReference type="GO" id="GO:0003735">
    <property type="term" value="F:structural constituent of ribosome"/>
    <property type="evidence" value="ECO:0007669"/>
    <property type="project" value="InterPro"/>
</dbReference>
<dbReference type="Gene3D" id="2.40.10.310">
    <property type="match status" value="1"/>
</dbReference>
<protein>
    <recommendedName>
        <fullName evidence="5">30S ribosomal protein S8e</fullName>
    </recommendedName>
</protein>
<dbReference type="InterPro" id="IPR001047">
    <property type="entry name" value="Ribosomal_eS8"/>
</dbReference>
<keyword evidence="2" id="KW-0689">Ribosomal protein</keyword>
<name>X1IFY6_9ZZZZ</name>
<keyword evidence="3" id="KW-0687">Ribonucleoprotein</keyword>
<dbReference type="GO" id="GO:1990904">
    <property type="term" value="C:ribonucleoprotein complex"/>
    <property type="evidence" value="ECO:0007669"/>
    <property type="project" value="UniProtKB-KW"/>
</dbReference>
<gene>
    <name evidence="4" type="ORF">S03H2_34528</name>
</gene>
<organism evidence="4">
    <name type="scientific">marine sediment metagenome</name>
    <dbReference type="NCBI Taxonomy" id="412755"/>
    <lineage>
        <taxon>unclassified sequences</taxon>
        <taxon>metagenomes</taxon>
        <taxon>ecological metagenomes</taxon>
    </lineage>
</organism>
<dbReference type="NCBIfam" id="TIGR00307">
    <property type="entry name" value="eS8"/>
    <property type="match status" value="1"/>
</dbReference>
<dbReference type="AlphaFoldDB" id="X1IFY6"/>
<comment type="similarity">
    <text evidence="1">Belongs to the eukaryotic ribosomal protein eS8 family.</text>
</comment>
<dbReference type="GO" id="GO:0006412">
    <property type="term" value="P:translation"/>
    <property type="evidence" value="ECO:0007669"/>
    <property type="project" value="InterPro"/>
</dbReference>
<sequence length="122" mass="14041">MKKGRKISGGRYKKARKKKLYERLGQRKIIKLGEEKRKTIKVRGGNKKTFLLKGKIINVRLGNKIKKLEMKNVIETPSNRFLARQNILTKGTIVETELGKVRITNRPSQEGMVNGILIEKLK</sequence>
<dbReference type="EMBL" id="BARU01021079">
    <property type="protein sequence ID" value="GAH56453.1"/>
    <property type="molecule type" value="Genomic_DNA"/>
</dbReference>
<accession>X1IFY6</accession>
<evidence type="ECO:0008006" key="5">
    <source>
        <dbReference type="Google" id="ProtNLM"/>
    </source>
</evidence>
<evidence type="ECO:0000256" key="2">
    <source>
        <dbReference type="ARBA" id="ARBA00022980"/>
    </source>
</evidence>
<evidence type="ECO:0000256" key="1">
    <source>
        <dbReference type="ARBA" id="ARBA00005257"/>
    </source>
</evidence>
<dbReference type="InterPro" id="IPR022309">
    <property type="entry name" value="Ribosomal_Se8/biogenesis_NSA2"/>
</dbReference>
<comment type="caution">
    <text evidence="4">The sequence shown here is derived from an EMBL/GenBank/DDBJ whole genome shotgun (WGS) entry which is preliminary data.</text>
</comment>
<evidence type="ECO:0000313" key="4">
    <source>
        <dbReference type="EMBL" id="GAH56453.1"/>
    </source>
</evidence>
<dbReference type="GO" id="GO:0005840">
    <property type="term" value="C:ribosome"/>
    <property type="evidence" value="ECO:0007669"/>
    <property type="project" value="UniProtKB-KW"/>
</dbReference>
<reference evidence="4" key="1">
    <citation type="journal article" date="2014" name="Front. Microbiol.">
        <title>High frequency of phylogenetically diverse reductive dehalogenase-homologous genes in deep subseafloor sedimentary metagenomes.</title>
        <authorList>
            <person name="Kawai M."/>
            <person name="Futagami T."/>
            <person name="Toyoda A."/>
            <person name="Takaki Y."/>
            <person name="Nishi S."/>
            <person name="Hori S."/>
            <person name="Arai W."/>
            <person name="Tsubouchi T."/>
            <person name="Morono Y."/>
            <person name="Uchiyama I."/>
            <person name="Ito T."/>
            <person name="Fujiyama A."/>
            <person name="Inagaki F."/>
            <person name="Takami H."/>
        </authorList>
    </citation>
    <scope>NUCLEOTIDE SEQUENCE</scope>
    <source>
        <strain evidence="4">Expedition CK06-06</strain>
    </source>
</reference>
<dbReference type="Pfam" id="PF01201">
    <property type="entry name" value="Ribosomal_S8e"/>
    <property type="match status" value="1"/>
</dbReference>
<proteinExistence type="inferred from homology"/>
<evidence type="ECO:0000256" key="3">
    <source>
        <dbReference type="ARBA" id="ARBA00023274"/>
    </source>
</evidence>